<dbReference type="EMBL" id="ML737154">
    <property type="protein sequence ID" value="KAE8339718.1"/>
    <property type="molecule type" value="Genomic_DNA"/>
</dbReference>
<dbReference type="Proteomes" id="UP000325558">
    <property type="component" value="Unassembled WGS sequence"/>
</dbReference>
<name>A0A5N6Y3G8_9EURO</name>
<sequence length="87" mass="9754">MRNIVKYTGAIIIFVAILVMCLFAAPDGFHPYSMEHTRILPIGSAPIQRYLATQIGYLAHQKDAPMHGLKDIARAQIHRLSRASLRP</sequence>
<keyword evidence="1" id="KW-0472">Membrane</keyword>
<gene>
    <name evidence="2" type="ORF">BDV24DRAFT_72149</name>
</gene>
<feature type="transmembrane region" description="Helical" evidence="1">
    <location>
        <begin position="7"/>
        <end position="25"/>
    </location>
</feature>
<keyword evidence="1" id="KW-0812">Transmembrane</keyword>
<organism evidence="2">
    <name type="scientific">Aspergillus arachidicola</name>
    <dbReference type="NCBI Taxonomy" id="656916"/>
    <lineage>
        <taxon>Eukaryota</taxon>
        <taxon>Fungi</taxon>
        <taxon>Dikarya</taxon>
        <taxon>Ascomycota</taxon>
        <taxon>Pezizomycotina</taxon>
        <taxon>Eurotiomycetes</taxon>
        <taxon>Eurotiomycetidae</taxon>
        <taxon>Eurotiales</taxon>
        <taxon>Aspergillaceae</taxon>
        <taxon>Aspergillus</taxon>
        <taxon>Aspergillus subgen. Circumdati</taxon>
    </lineage>
</organism>
<reference evidence="2" key="1">
    <citation type="submission" date="2019-04" db="EMBL/GenBank/DDBJ databases">
        <title>Friends and foes A comparative genomics study of 23 Aspergillus species from section Flavi.</title>
        <authorList>
            <consortium name="DOE Joint Genome Institute"/>
            <person name="Kjaerbolling I."/>
            <person name="Vesth T."/>
            <person name="Frisvad J.C."/>
            <person name="Nybo J.L."/>
            <person name="Theobald S."/>
            <person name="Kildgaard S."/>
            <person name="Isbrandt T."/>
            <person name="Kuo A."/>
            <person name="Sato A."/>
            <person name="Lyhne E.K."/>
            <person name="Kogle M.E."/>
            <person name="Wiebenga A."/>
            <person name="Kun R.S."/>
            <person name="Lubbers R.J."/>
            <person name="Makela M.R."/>
            <person name="Barry K."/>
            <person name="Chovatia M."/>
            <person name="Clum A."/>
            <person name="Daum C."/>
            <person name="Haridas S."/>
            <person name="He G."/>
            <person name="LaButti K."/>
            <person name="Lipzen A."/>
            <person name="Mondo S."/>
            <person name="Riley R."/>
            <person name="Salamov A."/>
            <person name="Simmons B.A."/>
            <person name="Magnuson J.K."/>
            <person name="Henrissat B."/>
            <person name="Mortensen U.H."/>
            <person name="Larsen T.O."/>
            <person name="Devries R.P."/>
            <person name="Grigoriev I.V."/>
            <person name="Machida M."/>
            <person name="Baker S.E."/>
            <person name="Andersen M.R."/>
        </authorList>
    </citation>
    <scope>NUCLEOTIDE SEQUENCE</scope>
    <source>
        <strain evidence="2">CBS 117612</strain>
    </source>
</reference>
<evidence type="ECO:0000313" key="2">
    <source>
        <dbReference type="EMBL" id="KAE8339718.1"/>
    </source>
</evidence>
<dbReference type="AlphaFoldDB" id="A0A5N6Y3G8"/>
<accession>A0A5N6Y3G8</accession>
<protein>
    <submittedName>
        <fullName evidence="2">Uncharacterized protein</fullName>
    </submittedName>
</protein>
<proteinExistence type="predicted"/>
<keyword evidence="1" id="KW-1133">Transmembrane helix</keyword>
<evidence type="ECO:0000256" key="1">
    <source>
        <dbReference type="SAM" id="Phobius"/>
    </source>
</evidence>